<reference evidence="10 11" key="1">
    <citation type="submission" date="2018-04" db="EMBL/GenBank/DDBJ databases">
        <title>The genome of golden apple snail Pomacea canaliculata provides insight into stress tolerance and invasive adaptation.</title>
        <authorList>
            <person name="Liu C."/>
            <person name="Liu B."/>
            <person name="Ren Y."/>
            <person name="Zhang Y."/>
            <person name="Wang H."/>
            <person name="Li S."/>
            <person name="Jiang F."/>
            <person name="Yin L."/>
            <person name="Zhang G."/>
            <person name="Qian W."/>
            <person name="Fan W."/>
        </authorList>
    </citation>
    <scope>NUCLEOTIDE SEQUENCE [LARGE SCALE GENOMIC DNA]</scope>
    <source>
        <strain evidence="10">SZHN2017</strain>
        <tissue evidence="10">Muscle</tissue>
    </source>
</reference>
<dbReference type="OrthoDB" id="6162028at2759"/>
<evidence type="ECO:0000256" key="6">
    <source>
        <dbReference type="ARBA" id="ARBA00023242"/>
    </source>
</evidence>
<evidence type="ECO:0000256" key="5">
    <source>
        <dbReference type="ARBA" id="ARBA00022833"/>
    </source>
</evidence>
<dbReference type="GO" id="GO:0005634">
    <property type="term" value="C:nucleus"/>
    <property type="evidence" value="ECO:0007669"/>
    <property type="project" value="UniProtKB-SubCell"/>
</dbReference>
<feature type="region of interest" description="Disordered" evidence="8">
    <location>
        <begin position="252"/>
        <end position="307"/>
    </location>
</feature>
<dbReference type="PANTHER" id="PTHR24376:SF216">
    <property type="entry name" value="ZINC FINGER PROTEIN 420-LIKE"/>
    <property type="match status" value="1"/>
</dbReference>
<evidence type="ECO:0000313" key="10">
    <source>
        <dbReference type="EMBL" id="PVD21132.1"/>
    </source>
</evidence>
<dbReference type="GO" id="GO:0008270">
    <property type="term" value="F:zinc ion binding"/>
    <property type="evidence" value="ECO:0007669"/>
    <property type="project" value="UniProtKB-KW"/>
</dbReference>
<comment type="caution">
    <text evidence="10">The sequence shown here is derived from an EMBL/GenBank/DDBJ whole genome shotgun (WGS) entry which is preliminary data.</text>
</comment>
<proteinExistence type="predicted"/>
<dbReference type="InterPro" id="IPR013087">
    <property type="entry name" value="Znf_C2H2_type"/>
</dbReference>
<evidence type="ECO:0000313" key="11">
    <source>
        <dbReference type="Proteomes" id="UP000245119"/>
    </source>
</evidence>
<keyword evidence="6" id="KW-0539">Nucleus</keyword>
<dbReference type="GO" id="GO:0000978">
    <property type="term" value="F:RNA polymerase II cis-regulatory region sequence-specific DNA binding"/>
    <property type="evidence" value="ECO:0007669"/>
    <property type="project" value="TreeGrafter"/>
</dbReference>
<comment type="subcellular location">
    <subcellularLocation>
        <location evidence="1">Nucleus</location>
    </subcellularLocation>
</comment>
<evidence type="ECO:0000256" key="1">
    <source>
        <dbReference type="ARBA" id="ARBA00004123"/>
    </source>
</evidence>
<evidence type="ECO:0000256" key="4">
    <source>
        <dbReference type="ARBA" id="ARBA00022771"/>
    </source>
</evidence>
<keyword evidence="5" id="KW-0862">Zinc</keyword>
<dbReference type="EMBL" id="PZQS01000012">
    <property type="protein sequence ID" value="PVD21132.1"/>
    <property type="molecule type" value="Genomic_DNA"/>
</dbReference>
<dbReference type="AlphaFoldDB" id="A0A2T7NJ03"/>
<dbReference type="Pfam" id="PF13894">
    <property type="entry name" value="zf-C2H2_4"/>
    <property type="match status" value="1"/>
</dbReference>
<feature type="compositionally biased region" description="Acidic residues" evidence="8">
    <location>
        <begin position="44"/>
        <end position="67"/>
    </location>
</feature>
<evidence type="ECO:0000256" key="3">
    <source>
        <dbReference type="ARBA" id="ARBA00022737"/>
    </source>
</evidence>
<dbReference type="SUPFAM" id="SSF57667">
    <property type="entry name" value="beta-beta-alpha zinc fingers"/>
    <property type="match status" value="4"/>
</dbReference>
<feature type="compositionally biased region" description="Low complexity" evidence="8">
    <location>
        <begin position="285"/>
        <end position="296"/>
    </location>
</feature>
<feature type="compositionally biased region" description="Basic residues" evidence="8">
    <location>
        <begin position="77"/>
        <end position="100"/>
    </location>
</feature>
<sequence>MSQLSDGEDKSDVDHHIVNQNDKENKPGELSPISPWLKQLPQSEFDDEEEEEDEDVDNDNDSDEDFVPSEYEEKPKPTPKTRRKTRKQSKKTIKHVRVHVTRKEEKIVISPELPSETENPTEPEQTEEEEEFKPKKKTRSRAAEAGIHQEFKVKAFRGKHKAQDLGTLPSQQPRKRGRPPKPKPPPGEGEEQPPKRPYRKRVPDPSEMLLKIRNVGRKANTRKKIATNERLGIGEKYVKLISKGELLNHSELSSGEESLHRKSLAGDPFGKLGENRNGESFSINQDSLSSQDTTQSGFQNQENSRDSMERRSVRCNVCLFLFSSDRQLIEHRRKVAQDDVMQCKKCDMKFHGMTDLNMHIFCDHEYEKQPLCFLCNEDFKSMEKLEKHLYRHNENADRKLGDTRFHDCRLCNMELNIDFQLIKNHYYRRHKAYVCPECYGKNVELLFYTDTVLYAEHKQMHANSPAECVICRLVFPTAREMKTHMWTHADDKTDDGTGSKCSKCDKWLPNAGAMLMHEKEHKNEAIRKNYALEASIGFPCMRCEHIFSSKSNLKKHSCKADPNRTFYFHCEYCAHGCNTKEQLRDHIALHHLGIKRYACDYCDQRFVCAPTLRRHVRRQHTHEKPYECHICGERFYERNLMLRHVSKHTGIASFMCEFCDIEL</sequence>
<dbReference type="PROSITE" id="PS00028">
    <property type="entry name" value="ZINC_FINGER_C2H2_1"/>
    <property type="match status" value="6"/>
</dbReference>
<feature type="domain" description="C2H2-type" evidence="9">
    <location>
        <begin position="626"/>
        <end position="653"/>
    </location>
</feature>
<keyword evidence="3" id="KW-0677">Repeat</keyword>
<dbReference type="PROSITE" id="PS50157">
    <property type="entry name" value="ZINC_FINGER_C2H2_2"/>
    <property type="match status" value="3"/>
</dbReference>
<evidence type="ECO:0000256" key="8">
    <source>
        <dbReference type="SAM" id="MobiDB-lite"/>
    </source>
</evidence>
<evidence type="ECO:0000256" key="2">
    <source>
        <dbReference type="ARBA" id="ARBA00022723"/>
    </source>
</evidence>
<gene>
    <name evidence="10" type="ORF">C0Q70_19298</name>
</gene>
<feature type="compositionally biased region" description="Basic and acidic residues" evidence="8">
    <location>
        <begin position="7"/>
        <end position="27"/>
    </location>
</feature>
<keyword evidence="2" id="KW-0479">Metal-binding</keyword>
<feature type="domain" description="C2H2-type" evidence="9">
    <location>
        <begin position="597"/>
        <end position="625"/>
    </location>
</feature>
<keyword evidence="4 7" id="KW-0863">Zinc-finger</keyword>
<dbReference type="InterPro" id="IPR036236">
    <property type="entry name" value="Znf_C2H2_sf"/>
</dbReference>
<feature type="domain" description="C2H2-type" evidence="9">
    <location>
        <begin position="341"/>
        <end position="369"/>
    </location>
</feature>
<feature type="region of interest" description="Disordered" evidence="8">
    <location>
        <begin position="1"/>
        <end position="208"/>
    </location>
</feature>
<dbReference type="GO" id="GO:0001228">
    <property type="term" value="F:DNA-binding transcription activator activity, RNA polymerase II-specific"/>
    <property type="evidence" value="ECO:0007669"/>
    <property type="project" value="TreeGrafter"/>
</dbReference>
<evidence type="ECO:0000256" key="7">
    <source>
        <dbReference type="PROSITE-ProRule" id="PRU00042"/>
    </source>
</evidence>
<organism evidence="10 11">
    <name type="scientific">Pomacea canaliculata</name>
    <name type="common">Golden apple snail</name>
    <dbReference type="NCBI Taxonomy" id="400727"/>
    <lineage>
        <taxon>Eukaryota</taxon>
        <taxon>Metazoa</taxon>
        <taxon>Spiralia</taxon>
        <taxon>Lophotrochozoa</taxon>
        <taxon>Mollusca</taxon>
        <taxon>Gastropoda</taxon>
        <taxon>Caenogastropoda</taxon>
        <taxon>Architaenioglossa</taxon>
        <taxon>Ampullarioidea</taxon>
        <taxon>Ampullariidae</taxon>
        <taxon>Pomacea</taxon>
    </lineage>
</organism>
<protein>
    <recommendedName>
        <fullName evidence="9">C2H2-type domain-containing protein</fullName>
    </recommendedName>
</protein>
<name>A0A2T7NJ03_POMCA</name>
<dbReference type="PANTHER" id="PTHR24376">
    <property type="entry name" value="ZINC FINGER PROTEIN"/>
    <property type="match status" value="1"/>
</dbReference>
<dbReference type="Gene3D" id="3.30.160.60">
    <property type="entry name" value="Classic Zinc Finger"/>
    <property type="match status" value="4"/>
</dbReference>
<evidence type="ECO:0000259" key="9">
    <source>
        <dbReference type="PROSITE" id="PS50157"/>
    </source>
</evidence>
<keyword evidence="11" id="KW-1185">Reference proteome</keyword>
<dbReference type="Proteomes" id="UP000245119">
    <property type="component" value="Linkage Group LG12"/>
</dbReference>
<accession>A0A2T7NJ03</accession>
<feature type="compositionally biased region" description="Acidic residues" evidence="8">
    <location>
        <begin position="119"/>
        <end position="131"/>
    </location>
</feature>
<dbReference type="SMART" id="SM00355">
    <property type="entry name" value="ZnF_C2H2"/>
    <property type="match status" value="11"/>
</dbReference>